<feature type="compositionally biased region" description="Low complexity" evidence="1">
    <location>
        <begin position="1"/>
        <end position="15"/>
    </location>
</feature>
<protein>
    <submittedName>
        <fullName evidence="2">Uncharacterized protein</fullName>
    </submittedName>
</protein>
<organism evidence="2">
    <name type="scientific">Arundo donax</name>
    <name type="common">Giant reed</name>
    <name type="synonym">Donax arundinaceus</name>
    <dbReference type="NCBI Taxonomy" id="35708"/>
    <lineage>
        <taxon>Eukaryota</taxon>
        <taxon>Viridiplantae</taxon>
        <taxon>Streptophyta</taxon>
        <taxon>Embryophyta</taxon>
        <taxon>Tracheophyta</taxon>
        <taxon>Spermatophyta</taxon>
        <taxon>Magnoliopsida</taxon>
        <taxon>Liliopsida</taxon>
        <taxon>Poales</taxon>
        <taxon>Poaceae</taxon>
        <taxon>PACMAD clade</taxon>
        <taxon>Arundinoideae</taxon>
        <taxon>Arundineae</taxon>
        <taxon>Arundo</taxon>
    </lineage>
</organism>
<dbReference type="AlphaFoldDB" id="A0A0A9GQR7"/>
<reference evidence="2" key="2">
    <citation type="journal article" date="2015" name="Data Brief">
        <title>Shoot transcriptome of the giant reed, Arundo donax.</title>
        <authorList>
            <person name="Barrero R.A."/>
            <person name="Guerrero F.D."/>
            <person name="Moolhuijzen P."/>
            <person name="Goolsby J.A."/>
            <person name="Tidwell J."/>
            <person name="Bellgard S.E."/>
            <person name="Bellgard M.I."/>
        </authorList>
    </citation>
    <scope>NUCLEOTIDE SEQUENCE</scope>
    <source>
        <tissue evidence="2">Shoot tissue taken approximately 20 cm above the soil surface</tissue>
    </source>
</reference>
<reference evidence="2" key="1">
    <citation type="submission" date="2014-09" db="EMBL/GenBank/DDBJ databases">
        <authorList>
            <person name="Magalhaes I.L.F."/>
            <person name="Oliveira U."/>
            <person name="Santos F.R."/>
            <person name="Vidigal T.H.D.A."/>
            <person name="Brescovit A.D."/>
            <person name="Santos A.J."/>
        </authorList>
    </citation>
    <scope>NUCLEOTIDE SEQUENCE</scope>
    <source>
        <tissue evidence="2">Shoot tissue taken approximately 20 cm above the soil surface</tissue>
    </source>
</reference>
<name>A0A0A9GQR7_ARUDO</name>
<sequence>MGVPRQPPGLQVVGPVRGGGGPPGVLGQAVGTRRRGARERDQDTVR</sequence>
<evidence type="ECO:0000313" key="2">
    <source>
        <dbReference type="EMBL" id="JAE24901.1"/>
    </source>
</evidence>
<evidence type="ECO:0000256" key="1">
    <source>
        <dbReference type="SAM" id="MobiDB-lite"/>
    </source>
</evidence>
<feature type="region of interest" description="Disordered" evidence="1">
    <location>
        <begin position="1"/>
        <end position="46"/>
    </location>
</feature>
<accession>A0A0A9GQR7</accession>
<dbReference type="EMBL" id="GBRH01172995">
    <property type="protein sequence ID" value="JAE24901.1"/>
    <property type="molecule type" value="Transcribed_RNA"/>
</dbReference>
<proteinExistence type="predicted"/>